<dbReference type="PANTHER" id="PTHR42732:SF1">
    <property type="entry name" value="BETA-MANNOSIDASE"/>
    <property type="match status" value="1"/>
</dbReference>
<evidence type="ECO:0000313" key="8">
    <source>
        <dbReference type="EMBL" id="MET3654660.1"/>
    </source>
</evidence>
<evidence type="ECO:0000313" key="9">
    <source>
        <dbReference type="Proteomes" id="UP001549184"/>
    </source>
</evidence>
<dbReference type="PRINTS" id="PR00132">
    <property type="entry name" value="GLHYDRLASE2"/>
</dbReference>
<dbReference type="SUPFAM" id="SSF49785">
    <property type="entry name" value="Galactose-binding domain-like"/>
    <property type="match status" value="2"/>
</dbReference>
<dbReference type="InterPro" id="IPR006103">
    <property type="entry name" value="Glyco_hydro_2_cat"/>
</dbReference>
<accession>A0ABV2K0Q3</accession>
<dbReference type="EC" id="3.2.1.23" evidence="8"/>
<evidence type="ECO:0000256" key="1">
    <source>
        <dbReference type="ARBA" id="ARBA00007401"/>
    </source>
</evidence>
<dbReference type="InterPro" id="IPR051913">
    <property type="entry name" value="GH2_Domain-Containing"/>
</dbReference>
<keyword evidence="3 8" id="KW-0326">Glycosidase</keyword>
<dbReference type="InterPro" id="IPR017853">
    <property type="entry name" value="GH"/>
</dbReference>
<dbReference type="SUPFAM" id="SSF49303">
    <property type="entry name" value="beta-Galactosidase/glucuronidase domain"/>
    <property type="match status" value="1"/>
</dbReference>
<dbReference type="Pfam" id="PF02836">
    <property type="entry name" value="Glyco_hydro_2_C"/>
    <property type="match status" value="1"/>
</dbReference>
<dbReference type="Gene3D" id="2.60.40.10">
    <property type="entry name" value="Immunoglobulins"/>
    <property type="match status" value="2"/>
</dbReference>
<reference evidence="8 9" key="1">
    <citation type="submission" date="2024-06" db="EMBL/GenBank/DDBJ databases">
        <title>Sorghum-associated microbial communities from plants grown in Nebraska, USA.</title>
        <authorList>
            <person name="Schachtman D."/>
        </authorList>
    </citation>
    <scope>NUCLEOTIDE SEQUENCE [LARGE SCALE GENOMIC DNA]</scope>
    <source>
        <strain evidence="8 9">1073</strain>
    </source>
</reference>
<dbReference type="Proteomes" id="UP001549184">
    <property type="component" value="Unassembled WGS sequence"/>
</dbReference>
<dbReference type="Pfam" id="PF00703">
    <property type="entry name" value="Glyco_hydro_2"/>
    <property type="match status" value="1"/>
</dbReference>
<evidence type="ECO:0000259" key="5">
    <source>
        <dbReference type="Pfam" id="PF02836"/>
    </source>
</evidence>
<gene>
    <name evidence="8" type="ORF">ABIC75_004408</name>
</gene>
<evidence type="ECO:0000259" key="7">
    <source>
        <dbReference type="Pfam" id="PF11721"/>
    </source>
</evidence>
<dbReference type="InterPro" id="IPR006102">
    <property type="entry name" value="Ig-like_GH2"/>
</dbReference>
<dbReference type="InterPro" id="IPR006101">
    <property type="entry name" value="Glyco_hydro_2"/>
</dbReference>
<dbReference type="Gene3D" id="2.60.120.260">
    <property type="entry name" value="Galactose-binding domain-like"/>
    <property type="match status" value="1"/>
</dbReference>
<comment type="similarity">
    <text evidence="1">Belongs to the glycosyl hydrolase 2 family.</text>
</comment>
<evidence type="ECO:0000259" key="4">
    <source>
        <dbReference type="Pfam" id="PF00703"/>
    </source>
</evidence>
<dbReference type="InterPro" id="IPR036156">
    <property type="entry name" value="Beta-gal/glucu_dom_sf"/>
</dbReference>
<organism evidence="8 9">
    <name type="scientific">Dyella japonica</name>
    <dbReference type="NCBI Taxonomy" id="231455"/>
    <lineage>
        <taxon>Bacteria</taxon>
        <taxon>Pseudomonadati</taxon>
        <taxon>Pseudomonadota</taxon>
        <taxon>Gammaproteobacteria</taxon>
        <taxon>Lysobacterales</taxon>
        <taxon>Rhodanobacteraceae</taxon>
        <taxon>Dyella</taxon>
    </lineage>
</organism>
<evidence type="ECO:0000256" key="3">
    <source>
        <dbReference type="ARBA" id="ARBA00023295"/>
    </source>
</evidence>
<dbReference type="InterPro" id="IPR008979">
    <property type="entry name" value="Galactose-bd-like_sf"/>
</dbReference>
<dbReference type="Gene3D" id="2.60.120.430">
    <property type="entry name" value="Galactose-binding lectin"/>
    <property type="match status" value="1"/>
</dbReference>
<dbReference type="RefSeq" id="WP_354016006.1">
    <property type="nucleotide sequence ID" value="NZ_JBEPMU010000008.1"/>
</dbReference>
<dbReference type="Pfam" id="PF02837">
    <property type="entry name" value="Glyco_hydro_2_N"/>
    <property type="match status" value="1"/>
</dbReference>
<dbReference type="GO" id="GO:0004565">
    <property type="term" value="F:beta-galactosidase activity"/>
    <property type="evidence" value="ECO:0007669"/>
    <property type="project" value="UniProtKB-EC"/>
</dbReference>
<name>A0ABV2K0Q3_9GAMM</name>
<dbReference type="EMBL" id="JBEPMU010000008">
    <property type="protein sequence ID" value="MET3654660.1"/>
    <property type="molecule type" value="Genomic_DNA"/>
</dbReference>
<proteinExistence type="inferred from homology"/>
<evidence type="ECO:0000256" key="2">
    <source>
        <dbReference type="ARBA" id="ARBA00022801"/>
    </source>
</evidence>
<protein>
    <submittedName>
        <fullName evidence="8">Beta-galactosidase</fullName>
        <ecNumber evidence="8">3.2.1.23</ecNumber>
    </submittedName>
</protein>
<comment type="caution">
    <text evidence="8">The sequence shown here is derived from an EMBL/GenBank/DDBJ whole genome shotgun (WGS) entry which is preliminary data.</text>
</comment>
<feature type="domain" description="Glycosyl hydrolases family 2 sugar binding" evidence="6">
    <location>
        <begin position="49"/>
        <end position="161"/>
    </location>
</feature>
<feature type="domain" description="Glycoside hydrolase family 2 catalytic" evidence="5">
    <location>
        <begin position="291"/>
        <end position="599"/>
    </location>
</feature>
<dbReference type="Pfam" id="PF11721">
    <property type="entry name" value="Malectin"/>
    <property type="match status" value="1"/>
</dbReference>
<dbReference type="SUPFAM" id="SSF51445">
    <property type="entry name" value="(Trans)glycosidases"/>
    <property type="match status" value="1"/>
</dbReference>
<sequence>MQTLASGWHFRFGGDAAGVTGNTYDDRAWNEVSLPHTWNRVGEYGLTPSPAMNNAHGIGWYRLHVDVPKVAPGHHLFLQFDAVGNVADVWVNGEHVGQHRGAFSRFRFDITRFVKPGVSNLIVVKADNSKPDIGASTENVIPLGGDFFVNGGIYRQASLIDTDSAQIDLLDHGGPGVYVSTPNVTADEAKVSVLTKLRNFAPSQRDLSVVTTIRDDAKHAVATDSTSVKLGGASMQDVPRMLTLAHPRLWNGLKDPYLYTVTVELRDHGNVIDRVEQPLGVRTFHFDANTGFSLNGQTLPLHGASRHQDRLGKGWAISPQDHAEDLAIMAEMGVNTIRGAHYQHAQEWYDDADKAGMVMWAEVPFVHQSSFTNSAPKQALIDNGKEQLTELIRQNYNHPSIVVWSIGNETDIRPVQLKLKVPAQSLTMLKVLNTLAKQEDPSRATGYADCCEDAIPGQPVLSNVADLTGYNRYFGWYYGKPEDLGTFLDTMHARYPSMPIGVSEYGAGGGLTQHTDNPLGGPVNVFGRPHPEEYESWVHEQSWKAMAARPYLSGVWIWNMFDFPSDLREEGDAIYLNDKGLVSFDRKVKKDVFYFYKAQWSNEPTLYITSRRYVDRAYPVTDVRVYSNAERATLSVNGQARGEALCPEHICVWQNVALKAGDNQVIVNASIQGHALSDSVTWHAPDAANGVRIKAGSLTGVTTADGQRFGSDTFFVGGEGKVLNPFRRGAQEEGPDVAVKTITGAKESALYAAYREGRFQYRVPMPNGRWLVTLHFAEPDASLAATRTFSVKAGDADVLAHFNPASAAGGALKTVTRQFPVVVKNGMLVLDFVPEGGPALVSAIVVTPG</sequence>
<dbReference type="Gene3D" id="3.20.20.80">
    <property type="entry name" value="Glycosidases"/>
    <property type="match status" value="1"/>
</dbReference>
<dbReference type="InterPro" id="IPR021720">
    <property type="entry name" value="Malectin_dom"/>
</dbReference>
<keyword evidence="2 8" id="KW-0378">Hydrolase</keyword>
<keyword evidence="9" id="KW-1185">Reference proteome</keyword>
<evidence type="ECO:0000259" key="6">
    <source>
        <dbReference type="Pfam" id="PF02837"/>
    </source>
</evidence>
<dbReference type="InterPro" id="IPR006104">
    <property type="entry name" value="Glyco_hydro_2_N"/>
</dbReference>
<feature type="domain" description="Malectin" evidence="7">
    <location>
        <begin position="693"/>
        <end position="829"/>
    </location>
</feature>
<dbReference type="InterPro" id="IPR013783">
    <property type="entry name" value="Ig-like_fold"/>
</dbReference>
<feature type="domain" description="Glycoside hydrolase family 2 immunoglobulin-like beta-sandwich" evidence="4">
    <location>
        <begin position="181"/>
        <end position="282"/>
    </location>
</feature>
<dbReference type="PANTHER" id="PTHR42732">
    <property type="entry name" value="BETA-GALACTOSIDASE"/>
    <property type="match status" value="1"/>
</dbReference>